<organism evidence="3 4">
    <name type="scientific">Galerina marginata (strain CBS 339.88)</name>
    <dbReference type="NCBI Taxonomy" id="685588"/>
    <lineage>
        <taxon>Eukaryota</taxon>
        <taxon>Fungi</taxon>
        <taxon>Dikarya</taxon>
        <taxon>Basidiomycota</taxon>
        <taxon>Agaricomycotina</taxon>
        <taxon>Agaricomycetes</taxon>
        <taxon>Agaricomycetidae</taxon>
        <taxon>Agaricales</taxon>
        <taxon>Agaricineae</taxon>
        <taxon>Strophariaceae</taxon>
        <taxon>Galerina</taxon>
    </lineage>
</organism>
<protein>
    <submittedName>
        <fullName evidence="3">Uncharacterized protein</fullName>
    </submittedName>
</protein>
<comment type="similarity">
    <text evidence="1">Belongs to the aegerolysin family.</text>
</comment>
<dbReference type="Pfam" id="PF06355">
    <property type="entry name" value="Aegerolysin"/>
    <property type="match status" value="1"/>
</dbReference>
<dbReference type="OrthoDB" id="3011667at2759"/>
<keyword evidence="4" id="KW-1185">Reference proteome</keyword>
<name>A0A067SBQ1_GALM3</name>
<feature type="compositionally biased region" description="Polar residues" evidence="2">
    <location>
        <begin position="1"/>
        <end position="13"/>
    </location>
</feature>
<accession>A0A067SBQ1</accession>
<feature type="region of interest" description="Disordered" evidence="2">
    <location>
        <begin position="1"/>
        <end position="32"/>
    </location>
</feature>
<dbReference type="Proteomes" id="UP000027222">
    <property type="component" value="Unassembled WGS sequence"/>
</dbReference>
<dbReference type="InterPro" id="IPR009413">
    <property type="entry name" value="Aegerolysin-typ"/>
</dbReference>
<dbReference type="AlphaFoldDB" id="A0A067SBQ1"/>
<evidence type="ECO:0000256" key="2">
    <source>
        <dbReference type="SAM" id="MobiDB-lite"/>
    </source>
</evidence>
<proteinExistence type="inferred from homology"/>
<evidence type="ECO:0000256" key="1">
    <source>
        <dbReference type="ARBA" id="ARBA00010795"/>
    </source>
</evidence>
<dbReference type="GO" id="GO:0019836">
    <property type="term" value="P:symbiont-mediated hemolysis of host erythrocyte"/>
    <property type="evidence" value="ECO:0007669"/>
    <property type="project" value="InterPro"/>
</dbReference>
<dbReference type="EMBL" id="KL142409">
    <property type="protein sequence ID" value="KDR68296.1"/>
    <property type="molecule type" value="Genomic_DNA"/>
</dbReference>
<gene>
    <name evidence="3" type="ORF">GALMADRAFT_215951</name>
</gene>
<dbReference type="HOGENOM" id="CLU_115909_3_1_1"/>
<sequence length="105" mass="11543">MSTQGTNVPSNGTHEWGHRGKENSPFGTEGSFEVHLGGTGERIAEIYWDCPNIRPWDCPKIGDSNKLEKRYVKPGYVVSVEDFSIASGALGKGKITIQDDELFSI</sequence>
<evidence type="ECO:0000313" key="4">
    <source>
        <dbReference type="Proteomes" id="UP000027222"/>
    </source>
</evidence>
<dbReference type="Gene3D" id="2.60.270.50">
    <property type="match status" value="1"/>
</dbReference>
<reference evidence="4" key="1">
    <citation type="journal article" date="2014" name="Proc. Natl. Acad. Sci. U.S.A.">
        <title>Extensive sampling of basidiomycete genomes demonstrates inadequacy of the white-rot/brown-rot paradigm for wood decay fungi.</title>
        <authorList>
            <person name="Riley R."/>
            <person name="Salamov A.A."/>
            <person name="Brown D.W."/>
            <person name="Nagy L.G."/>
            <person name="Floudas D."/>
            <person name="Held B.W."/>
            <person name="Levasseur A."/>
            <person name="Lombard V."/>
            <person name="Morin E."/>
            <person name="Otillar R."/>
            <person name="Lindquist E.A."/>
            <person name="Sun H."/>
            <person name="LaButti K.M."/>
            <person name="Schmutz J."/>
            <person name="Jabbour D."/>
            <person name="Luo H."/>
            <person name="Baker S.E."/>
            <person name="Pisabarro A.G."/>
            <person name="Walton J.D."/>
            <person name="Blanchette R.A."/>
            <person name="Henrissat B."/>
            <person name="Martin F."/>
            <person name="Cullen D."/>
            <person name="Hibbett D.S."/>
            <person name="Grigoriev I.V."/>
        </authorList>
    </citation>
    <scope>NUCLEOTIDE SEQUENCE [LARGE SCALE GENOMIC DNA]</scope>
    <source>
        <strain evidence="4">CBS 339.88</strain>
    </source>
</reference>
<evidence type="ECO:0000313" key="3">
    <source>
        <dbReference type="EMBL" id="KDR68296.1"/>
    </source>
</evidence>
<dbReference type="STRING" id="685588.A0A067SBQ1"/>